<feature type="compositionally biased region" description="Low complexity" evidence="6">
    <location>
        <begin position="36"/>
        <end position="60"/>
    </location>
</feature>
<evidence type="ECO:0000256" key="6">
    <source>
        <dbReference type="SAM" id="MobiDB-lite"/>
    </source>
</evidence>
<dbReference type="PIRSF" id="PIRSF019422">
    <property type="entry name" value="MltA"/>
    <property type="match status" value="1"/>
</dbReference>
<dbReference type="Pfam" id="PF03562">
    <property type="entry name" value="MltA"/>
    <property type="match status" value="1"/>
</dbReference>
<evidence type="ECO:0000256" key="4">
    <source>
        <dbReference type="ARBA" id="ARBA00023316"/>
    </source>
</evidence>
<dbReference type="SUPFAM" id="SSF50685">
    <property type="entry name" value="Barwin-like endoglucanases"/>
    <property type="match status" value="1"/>
</dbReference>
<dbReference type="AlphaFoldDB" id="A0A4R3JWK0"/>
<organism evidence="9 10">
    <name type="scientific">Sulfuritortus calidifontis</name>
    <dbReference type="NCBI Taxonomy" id="1914471"/>
    <lineage>
        <taxon>Bacteria</taxon>
        <taxon>Pseudomonadati</taxon>
        <taxon>Pseudomonadota</taxon>
        <taxon>Betaproteobacteria</taxon>
        <taxon>Nitrosomonadales</taxon>
        <taxon>Thiobacillaceae</taxon>
        <taxon>Sulfuritortus</taxon>
    </lineage>
</organism>
<dbReference type="PANTHER" id="PTHR30124:SF0">
    <property type="entry name" value="MEMBRANE-BOUND LYTIC MUREIN TRANSGLYCOSYLASE A"/>
    <property type="match status" value="1"/>
</dbReference>
<dbReference type="PROSITE" id="PS51257">
    <property type="entry name" value="PROKAR_LIPOPROTEIN"/>
    <property type="match status" value="1"/>
</dbReference>
<dbReference type="GO" id="GO:0019867">
    <property type="term" value="C:outer membrane"/>
    <property type="evidence" value="ECO:0007669"/>
    <property type="project" value="InterPro"/>
</dbReference>
<feature type="domain" description="Lytic transglycosylase MltA" evidence="8">
    <location>
        <begin position="155"/>
        <end position="312"/>
    </location>
</feature>
<dbReference type="EC" id="4.2.2.n1" evidence="2"/>
<proteinExistence type="predicted"/>
<dbReference type="GO" id="GO:0009253">
    <property type="term" value="P:peptidoglycan catabolic process"/>
    <property type="evidence" value="ECO:0007669"/>
    <property type="project" value="TreeGrafter"/>
</dbReference>
<dbReference type="InterPro" id="IPR010611">
    <property type="entry name" value="3D_dom"/>
</dbReference>
<name>A0A4R3JWK0_9PROT</name>
<dbReference type="Pfam" id="PF06725">
    <property type="entry name" value="3D"/>
    <property type="match status" value="1"/>
</dbReference>
<dbReference type="CDD" id="cd14668">
    <property type="entry name" value="mlta_B"/>
    <property type="match status" value="1"/>
</dbReference>
<evidence type="ECO:0000256" key="5">
    <source>
        <dbReference type="ARBA" id="ARBA00030918"/>
    </source>
</evidence>
<dbReference type="GO" id="GO:0004553">
    <property type="term" value="F:hydrolase activity, hydrolyzing O-glycosyl compounds"/>
    <property type="evidence" value="ECO:0007669"/>
    <property type="project" value="InterPro"/>
</dbReference>
<protein>
    <recommendedName>
        <fullName evidence="2">peptidoglycan lytic exotransglycosylase</fullName>
        <ecNumber evidence="2">4.2.2.n1</ecNumber>
    </recommendedName>
    <alternativeName>
        <fullName evidence="5">Murein hydrolase A</fullName>
    </alternativeName>
</protein>
<comment type="catalytic activity">
    <reaction evidence="1">
        <text>Exolytic cleavage of the (1-&gt;4)-beta-glycosidic linkage between N-acetylmuramic acid (MurNAc) and N-acetylglucosamine (GlcNAc) residues in peptidoglycan, from either the reducing or the non-reducing ends of the peptidoglycan chains, with concomitant formation of a 1,6-anhydrobond in the MurNAc residue.</text>
        <dbReference type="EC" id="4.2.2.n1"/>
    </reaction>
</comment>
<keyword evidence="4" id="KW-0961">Cell wall biogenesis/degradation</keyword>
<evidence type="ECO:0000256" key="7">
    <source>
        <dbReference type="SAM" id="SignalP"/>
    </source>
</evidence>
<sequence>MKPTPILLLLALLAGCATPPPPAEQTAKPVSSAESAITPTAPNAAETPSATPPAVTEPTTPATPAPMPWLKAAEFKSLPGWAEDDLTQAWPALLQSCKGLKRQPAWARTCQAAEQVSRSDAEGIRRFFESHFRPYQVEQAESGDEGLITGYYEPLLRGSRSFGGNYIYPLYAAPDDLLIVDLASLYPELKNLRLRGRLQGKRVVPYFSRAEIEAGNAPVRGKELVWVDDPIELFFLQIQGSGRVQLENGEMMRVGYADQNGHPYKSIGKWLVDQGELTLDKASMQGIKDWARKNPEKLATLLNTNPSYVFFRELPNHLSGPLGALGVPLTAERSVAIDPRAIPLGAPIWLATTRPNSPEPLNRLMLAQDTGGAIRGNVRADFFWGFGEVAGQQAGAMKQKGRTWVFLPRDYPLVLTGTNGKSGL</sequence>
<dbReference type="GO" id="GO:0071555">
    <property type="term" value="P:cell wall organization"/>
    <property type="evidence" value="ECO:0007669"/>
    <property type="project" value="UniProtKB-KW"/>
</dbReference>
<dbReference type="InterPro" id="IPR036908">
    <property type="entry name" value="RlpA-like_sf"/>
</dbReference>
<evidence type="ECO:0000313" key="9">
    <source>
        <dbReference type="EMBL" id="TCS72630.1"/>
    </source>
</evidence>
<reference evidence="9 10" key="1">
    <citation type="submission" date="2019-03" db="EMBL/GenBank/DDBJ databases">
        <title>Genomic Encyclopedia of Type Strains, Phase IV (KMG-IV): sequencing the most valuable type-strain genomes for metagenomic binning, comparative biology and taxonomic classification.</title>
        <authorList>
            <person name="Goeker M."/>
        </authorList>
    </citation>
    <scope>NUCLEOTIDE SEQUENCE [LARGE SCALE GENOMIC DNA]</scope>
    <source>
        <strain evidence="9 10">DSM 103923</strain>
    </source>
</reference>
<dbReference type="GO" id="GO:0008933">
    <property type="term" value="F:peptidoglycan lytic transglycosylase activity"/>
    <property type="evidence" value="ECO:0007669"/>
    <property type="project" value="TreeGrafter"/>
</dbReference>
<evidence type="ECO:0000256" key="3">
    <source>
        <dbReference type="ARBA" id="ARBA00023239"/>
    </source>
</evidence>
<comment type="caution">
    <text evidence="9">The sequence shown here is derived from an EMBL/GenBank/DDBJ whole genome shotgun (WGS) entry which is preliminary data.</text>
</comment>
<evidence type="ECO:0000259" key="8">
    <source>
        <dbReference type="SMART" id="SM00925"/>
    </source>
</evidence>
<keyword evidence="3" id="KW-0456">Lyase</keyword>
<dbReference type="Proteomes" id="UP000295135">
    <property type="component" value="Unassembled WGS sequence"/>
</dbReference>
<dbReference type="SMART" id="SM00925">
    <property type="entry name" value="MltA"/>
    <property type="match status" value="1"/>
</dbReference>
<accession>A0A4R3JWK0</accession>
<dbReference type="InterPro" id="IPR005300">
    <property type="entry name" value="MltA_B"/>
</dbReference>
<dbReference type="Gene3D" id="2.40.240.50">
    <property type="entry name" value="Barwin-like endoglucanases"/>
    <property type="match status" value="1"/>
</dbReference>
<dbReference type="CDD" id="cd14485">
    <property type="entry name" value="mltA_like_LT_A"/>
    <property type="match status" value="1"/>
</dbReference>
<feature type="chain" id="PRO_5020995728" description="peptidoglycan lytic exotransglycosylase" evidence="7">
    <location>
        <begin position="24"/>
        <end position="424"/>
    </location>
</feature>
<dbReference type="PANTHER" id="PTHR30124">
    <property type="entry name" value="MEMBRANE-BOUND LYTIC MUREIN TRANSGLYCOSYLASE A"/>
    <property type="match status" value="1"/>
</dbReference>
<feature type="signal peptide" evidence="7">
    <location>
        <begin position="1"/>
        <end position="23"/>
    </location>
</feature>
<gene>
    <name evidence="9" type="ORF">EDC61_10440</name>
</gene>
<dbReference type="Gene3D" id="2.40.40.10">
    <property type="entry name" value="RlpA-like domain"/>
    <property type="match status" value="2"/>
</dbReference>
<keyword evidence="10" id="KW-1185">Reference proteome</keyword>
<evidence type="ECO:0000313" key="10">
    <source>
        <dbReference type="Proteomes" id="UP000295135"/>
    </source>
</evidence>
<dbReference type="GO" id="GO:0009254">
    <property type="term" value="P:peptidoglycan turnover"/>
    <property type="evidence" value="ECO:0007669"/>
    <property type="project" value="InterPro"/>
</dbReference>
<keyword evidence="7" id="KW-0732">Signal</keyword>
<evidence type="ECO:0000256" key="2">
    <source>
        <dbReference type="ARBA" id="ARBA00012587"/>
    </source>
</evidence>
<dbReference type="RefSeq" id="WP_172599393.1">
    <property type="nucleotide sequence ID" value="NZ_AP018721.1"/>
</dbReference>
<dbReference type="EMBL" id="SLZY01000004">
    <property type="protein sequence ID" value="TCS72630.1"/>
    <property type="molecule type" value="Genomic_DNA"/>
</dbReference>
<dbReference type="InterPro" id="IPR026044">
    <property type="entry name" value="MltA"/>
</dbReference>
<feature type="region of interest" description="Disordered" evidence="6">
    <location>
        <begin position="20"/>
        <end position="67"/>
    </location>
</feature>
<evidence type="ECO:0000256" key="1">
    <source>
        <dbReference type="ARBA" id="ARBA00001420"/>
    </source>
</evidence>